<dbReference type="InterPro" id="IPR050833">
    <property type="entry name" value="Poly_Biosynth_Transport"/>
</dbReference>
<dbReference type="Proteomes" id="UP000076482">
    <property type="component" value="Unassembled WGS sequence"/>
</dbReference>
<feature type="transmembrane region" description="Helical" evidence="6">
    <location>
        <begin position="295"/>
        <end position="314"/>
    </location>
</feature>
<keyword evidence="5 6" id="KW-0472">Membrane</keyword>
<accession>A0A161R707</accession>
<feature type="transmembrane region" description="Helical" evidence="6">
    <location>
        <begin position="335"/>
        <end position="359"/>
    </location>
</feature>
<feature type="transmembrane region" description="Helical" evidence="6">
    <location>
        <begin position="242"/>
        <end position="262"/>
    </location>
</feature>
<feature type="transmembrane region" description="Helical" evidence="6">
    <location>
        <begin position="50"/>
        <end position="70"/>
    </location>
</feature>
<organism evidence="7 8">
    <name type="scientific">Bacillus cereus</name>
    <dbReference type="NCBI Taxonomy" id="1396"/>
    <lineage>
        <taxon>Bacteria</taxon>
        <taxon>Bacillati</taxon>
        <taxon>Bacillota</taxon>
        <taxon>Bacilli</taxon>
        <taxon>Bacillales</taxon>
        <taxon>Bacillaceae</taxon>
        <taxon>Bacillus</taxon>
        <taxon>Bacillus cereus group</taxon>
    </lineage>
</organism>
<name>A0A161R707_BACCE</name>
<evidence type="ECO:0000256" key="3">
    <source>
        <dbReference type="ARBA" id="ARBA00022692"/>
    </source>
</evidence>
<feature type="transmembrane region" description="Helical" evidence="6">
    <location>
        <begin position="193"/>
        <end position="217"/>
    </location>
</feature>
<keyword evidence="4 6" id="KW-1133">Transmembrane helix</keyword>
<dbReference type="CDD" id="cd13124">
    <property type="entry name" value="MATE_SpoVB_like"/>
    <property type="match status" value="1"/>
</dbReference>
<comment type="caution">
    <text evidence="7">The sequence shown here is derived from an EMBL/GenBank/DDBJ whole genome shotgun (WGS) entry which is preliminary data.</text>
</comment>
<feature type="transmembrane region" description="Helical" evidence="6">
    <location>
        <begin position="425"/>
        <end position="445"/>
    </location>
</feature>
<evidence type="ECO:0000313" key="7">
    <source>
        <dbReference type="EMBL" id="KZD72021.1"/>
    </source>
</evidence>
<protein>
    <submittedName>
        <fullName evidence="7">Membrane protein involved in the export of O-antigen teichoic acid lipoteichoic acid</fullName>
    </submittedName>
</protein>
<dbReference type="PIRSF" id="PIRSF038958">
    <property type="entry name" value="PG_synth_SpoVB"/>
    <property type="match status" value="1"/>
</dbReference>
<feature type="transmembrane region" description="Helical" evidence="6">
    <location>
        <begin position="371"/>
        <end position="391"/>
    </location>
</feature>
<feature type="transmembrane region" description="Helical" evidence="6">
    <location>
        <begin position="82"/>
        <end position="107"/>
    </location>
</feature>
<feature type="transmembrane region" description="Helical" evidence="6">
    <location>
        <begin position="169"/>
        <end position="187"/>
    </location>
</feature>
<gene>
    <name evidence="7" type="ORF">B4088_0482</name>
</gene>
<keyword evidence="3 6" id="KW-0812">Transmembrane</keyword>
<dbReference type="Pfam" id="PF01943">
    <property type="entry name" value="Polysacc_synt"/>
    <property type="match status" value="1"/>
</dbReference>
<dbReference type="PATRIC" id="fig|1396.535.peg.4234"/>
<dbReference type="AlphaFoldDB" id="A0A161R707"/>
<evidence type="ECO:0000256" key="1">
    <source>
        <dbReference type="ARBA" id="ARBA00004651"/>
    </source>
</evidence>
<dbReference type="InterPro" id="IPR024923">
    <property type="entry name" value="PG_synth_SpoVB"/>
</dbReference>
<evidence type="ECO:0000313" key="8">
    <source>
        <dbReference type="Proteomes" id="UP000076482"/>
    </source>
</evidence>
<sequence>MSSQSLVKGTMILTVAIMLSKILGFIYVIPFTRMVGSDGFVLFEYAYKPYAVILILSTMGIPLAVSKFVSKYNGLGKPEMGVRLLYSGMFFLTFIGVISFGLLYGLAPQIASIVINPDDTTGNSIENVVYVIRMLSFALLIVPPMAIIRGFFQGNQNMSPTGISQVVEQIVRILIVIAGSFVMIHIFHVEEYIAVGFATFGTTIGAVVSCVVLYWYYRKNPSYFQVKPMQEKMSYGKIYKELLSYAIPFAIVSLATPVYQMIDTFTINQAMMSRGVTQSEAETVNALIGLVQKVIMIPVSLATAFAYTLVPQVTNSYTSGNITVLHEQMKKTYQAIFLLTMPAVCGLLAISQVAFGAMFGMTHAQEGGWYLAWYSPLGLMFSIFIVTAAMLQGINEHRQAVYSLLAGLVFKISLNYMFVKWYGGNGSTFATEIGFMISIVWNLVVLKNKTGFSILKVGKDFTQTIIACALMIVTVVGVDQGLNMVLEPTYTMYLVRMVVGIVIGALVYGMVIFRTEMFKTLFGNRISKFKKAQG</sequence>
<dbReference type="InterPro" id="IPR002797">
    <property type="entry name" value="Polysacc_synth"/>
</dbReference>
<evidence type="ECO:0000256" key="5">
    <source>
        <dbReference type="ARBA" id="ARBA00023136"/>
    </source>
</evidence>
<dbReference type="RefSeq" id="WP_063259708.1">
    <property type="nucleotide sequence ID" value="NZ_LJKE01000015.1"/>
</dbReference>
<feature type="transmembrane region" description="Helical" evidence="6">
    <location>
        <begin position="457"/>
        <end position="478"/>
    </location>
</feature>
<dbReference type="GO" id="GO:0005886">
    <property type="term" value="C:plasma membrane"/>
    <property type="evidence" value="ECO:0007669"/>
    <property type="project" value="UniProtKB-SubCell"/>
</dbReference>
<dbReference type="PANTHER" id="PTHR30250">
    <property type="entry name" value="PST FAMILY PREDICTED COLANIC ACID TRANSPORTER"/>
    <property type="match status" value="1"/>
</dbReference>
<feature type="transmembrane region" description="Helical" evidence="6">
    <location>
        <begin position="127"/>
        <end position="148"/>
    </location>
</feature>
<dbReference type="EMBL" id="LJKE01000015">
    <property type="protein sequence ID" value="KZD72021.1"/>
    <property type="molecule type" value="Genomic_DNA"/>
</dbReference>
<reference evidence="7 8" key="1">
    <citation type="submission" date="2015-09" db="EMBL/GenBank/DDBJ databases">
        <title>Bacillus cereus food isolates.</title>
        <authorList>
            <person name="Boekhorst J."/>
        </authorList>
    </citation>
    <scope>NUCLEOTIDE SEQUENCE [LARGE SCALE GENOMIC DNA]</scope>
    <source>
        <strain evidence="7 8">B4088</strain>
    </source>
</reference>
<evidence type="ECO:0000256" key="6">
    <source>
        <dbReference type="SAM" id="Phobius"/>
    </source>
</evidence>
<feature type="transmembrane region" description="Helical" evidence="6">
    <location>
        <begin position="400"/>
        <end position="419"/>
    </location>
</feature>
<dbReference type="PANTHER" id="PTHR30250:SF21">
    <property type="entry name" value="LIPID II FLIPPASE MURJ"/>
    <property type="match status" value="1"/>
</dbReference>
<keyword evidence="2" id="KW-1003">Cell membrane</keyword>
<evidence type="ECO:0000256" key="4">
    <source>
        <dbReference type="ARBA" id="ARBA00022989"/>
    </source>
</evidence>
<feature type="transmembrane region" description="Helical" evidence="6">
    <location>
        <begin position="12"/>
        <end position="30"/>
    </location>
</feature>
<feature type="transmembrane region" description="Helical" evidence="6">
    <location>
        <begin position="490"/>
        <end position="513"/>
    </location>
</feature>
<comment type="subcellular location">
    <subcellularLocation>
        <location evidence="1">Cell membrane</location>
        <topology evidence="1">Multi-pass membrane protein</topology>
    </subcellularLocation>
</comment>
<proteinExistence type="predicted"/>
<evidence type="ECO:0000256" key="2">
    <source>
        <dbReference type="ARBA" id="ARBA00022475"/>
    </source>
</evidence>